<dbReference type="PROSITE" id="PS51257">
    <property type="entry name" value="PROKAR_LIPOPROTEIN"/>
    <property type="match status" value="1"/>
</dbReference>
<protein>
    <recommendedName>
        <fullName evidence="6">Lipoprotein</fullName>
    </recommendedName>
</protein>
<comment type="subcellular location">
    <subcellularLocation>
        <location evidence="1">Membrane</location>
        <topology evidence="1">Lipid-anchor</topology>
    </subcellularLocation>
</comment>
<name>A0ABW4PU22_9MICO</name>
<sequence length="283" mass="29998">MSILNRRSLFAVSGVGLAAAGLAACGGGSSDGDSLASDGGVTTIRVAATPKPHLEILQFVSDNLAEGAGLKLDLQEQSDYKVPNRLLSDGEVDANYFQHKPYLDTEIKENGYEITAFEGVHIEPLGLYSDALKSIDELPDGGEIAIPNDPTNRGRALALLADNDVITLTDGIEPTEATPDDVAENPKNLTFSEVDAALIGRTLADYDAAVVNGNYAIEADLVPSEDALVLEAGEGNPYANFLAVRTEDMDNAALKKLDDLLHSEDVKTFITDTYKDGSVIPAF</sequence>
<dbReference type="PANTHER" id="PTHR30429:SF0">
    <property type="entry name" value="METHIONINE-BINDING LIPOPROTEIN METQ"/>
    <property type="match status" value="1"/>
</dbReference>
<dbReference type="EMBL" id="JBHUFL010000002">
    <property type="protein sequence ID" value="MFD1834253.1"/>
    <property type="molecule type" value="Genomic_DNA"/>
</dbReference>
<evidence type="ECO:0000313" key="8">
    <source>
        <dbReference type="EMBL" id="MFD1834253.1"/>
    </source>
</evidence>
<dbReference type="Gene3D" id="3.40.190.10">
    <property type="entry name" value="Periplasmic binding protein-like II"/>
    <property type="match status" value="2"/>
</dbReference>
<dbReference type="SUPFAM" id="SSF53850">
    <property type="entry name" value="Periplasmic binding protein-like II"/>
    <property type="match status" value="1"/>
</dbReference>
<dbReference type="PANTHER" id="PTHR30429">
    <property type="entry name" value="D-METHIONINE-BINDING LIPOPROTEIN METQ"/>
    <property type="match status" value="1"/>
</dbReference>
<evidence type="ECO:0000256" key="5">
    <source>
        <dbReference type="ARBA" id="ARBA00023288"/>
    </source>
</evidence>
<keyword evidence="2 7" id="KW-0732">Signal</keyword>
<reference evidence="9" key="1">
    <citation type="journal article" date="2019" name="Int. J. Syst. Evol. Microbiol.">
        <title>The Global Catalogue of Microorganisms (GCM) 10K type strain sequencing project: providing services to taxonomists for standard genome sequencing and annotation.</title>
        <authorList>
            <consortium name="The Broad Institute Genomics Platform"/>
            <consortium name="The Broad Institute Genome Sequencing Center for Infectious Disease"/>
            <person name="Wu L."/>
            <person name="Ma J."/>
        </authorList>
    </citation>
    <scope>NUCLEOTIDE SEQUENCE [LARGE SCALE GENOMIC DNA]</scope>
    <source>
        <strain evidence="9">JCM 11650</strain>
    </source>
</reference>
<evidence type="ECO:0000256" key="6">
    <source>
        <dbReference type="PIRNR" id="PIRNR002854"/>
    </source>
</evidence>
<evidence type="ECO:0000256" key="2">
    <source>
        <dbReference type="ARBA" id="ARBA00022729"/>
    </source>
</evidence>
<evidence type="ECO:0000256" key="7">
    <source>
        <dbReference type="SAM" id="SignalP"/>
    </source>
</evidence>
<feature type="chain" id="PRO_5045379539" description="Lipoprotein" evidence="7">
    <location>
        <begin position="24"/>
        <end position="283"/>
    </location>
</feature>
<accession>A0ABW4PU22</accession>
<keyword evidence="5 6" id="KW-0449">Lipoprotein</keyword>
<dbReference type="Pfam" id="PF03180">
    <property type="entry name" value="Lipoprotein_9"/>
    <property type="match status" value="1"/>
</dbReference>
<dbReference type="InterPro" id="IPR004872">
    <property type="entry name" value="Lipoprotein_NlpA"/>
</dbReference>
<proteinExistence type="inferred from homology"/>
<dbReference type="CDD" id="cd13597">
    <property type="entry name" value="PBP2_lipoprotein_Tp32"/>
    <property type="match status" value="1"/>
</dbReference>
<gene>
    <name evidence="8" type="ORF">ACFSDA_04105</name>
</gene>
<dbReference type="InterPro" id="IPR006311">
    <property type="entry name" value="TAT_signal"/>
</dbReference>
<comment type="similarity">
    <text evidence="6">Belongs to the nlpA lipoprotein family.</text>
</comment>
<evidence type="ECO:0000256" key="4">
    <source>
        <dbReference type="ARBA" id="ARBA00023139"/>
    </source>
</evidence>
<keyword evidence="3" id="KW-0472">Membrane</keyword>
<comment type="caution">
    <text evidence="8">The sequence shown here is derived from an EMBL/GenBank/DDBJ whole genome shotgun (WGS) entry which is preliminary data.</text>
</comment>
<evidence type="ECO:0000313" key="9">
    <source>
        <dbReference type="Proteomes" id="UP001597280"/>
    </source>
</evidence>
<keyword evidence="4" id="KW-0564">Palmitate</keyword>
<dbReference type="PIRSF" id="PIRSF002854">
    <property type="entry name" value="MetQ"/>
    <property type="match status" value="1"/>
</dbReference>
<feature type="signal peptide" evidence="7">
    <location>
        <begin position="1"/>
        <end position="23"/>
    </location>
</feature>
<keyword evidence="9" id="KW-1185">Reference proteome</keyword>
<dbReference type="PROSITE" id="PS51318">
    <property type="entry name" value="TAT"/>
    <property type="match status" value="1"/>
</dbReference>
<evidence type="ECO:0000256" key="3">
    <source>
        <dbReference type="ARBA" id="ARBA00023136"/>
    </source>
</evidence>
<organism evidence="8 9">
    <name type="scientific">Brachybacterium rhamnosum</name>
    <dbReference type="NCBI Taxonomy" id="173361"/>
    <lineage>
        <taxon>Bacteria</taxon>
        <taxon>Bacillati</taxon>
        <taxon>Actinomycetota</taxon>
        <taxon>Actinomycetes</taxon>
        <taxon>Micrococcales</taxon>
        <taxon>Dermabacteraceae</taxon>
        <taxon>Brachybacterium</taxon>
    </lineage>
</organism>
<dbReference type="RefSeq" id="WP_343903637.1">
    <property type="nucleotide sequence ID" value="NZ_BAAAIS010000002.1"/>
</dbReference>
<evidence type="ECO:0000256" key="1">
    <source>
        <dbReference type="ARBA" id="ARBA00004635"/>
    </source>
</evidence>
<dbReference type="Proteomes" id="UP001597280">
    <property type="component" value="Unassembled WGS sequence"/>
</dbReference>